<dbReference type="InterPro" id="IPR050097">
    <property type="entry name" value="Ferredoxin-NADP_redctase_2"/>
</dbReference>
<organism evidence="5 6">
    <name type="scientific">Micromonospora azadirachtae</name>
    <dbReference type="NCBI Taxonomy" id="1970735"/>
    <lineage>
        <taxon>Bacteria</taxon>
        <taxon>Bacillati</taxon>
        <taxon>Actinomycetota</taxon>
        <taxon>Actinomycetes</taxon>
        <taxon>Micromonosporales</taxon>
        <taxon>Micromonosporaceae</taxon>
        <taxon>Micromonospora</taxon>
    </lineage>
</organism>
<evidence type="ECO:0000256" key="1">
    <source>
        <dbReference type="ARBA" id="ARBA00022630"/>
    </source>
</evidence>
<evidence type="ECO:0000256" key="3">
    <source>
        <dbReference type="ARBA" id="ARBA00048132"/>
    </source>
</evidence>
<comment type="catalytic activity">
    <reaction evidence="3">
        <text>[thioredoxin]-dithiol + NADP(+) = [thioredoxin]-disulfide + NADPH + H(+)</text>
        <dbReference type="Rhea" id="RHEA:20345"/>
        <dbReference type="Rhea" id="RHEA-COMP:10698"/>
        <dbReference type="Rhea" id="RHEA-COMP:10700"/>
        <dbReference type="ChEBI" id="CHEBI:15378"/>
        <dbReference type="ChEBI" id="CHEBI:29950"/>
        <dbReference type="ChEBI" id="CHEBI:50058"/>
        <dbReference type="ChEBI" id="CHEBI:57783"/>
        <dbReference type="ChEBI" id="CHEBI:58349"/>
        <dbReference type="EC" id="1.8.1.9"/>
    </reaction>
</comment>
<protein>
    <submittedName>
        <fullName evidence="5">NAD(P)/FAD-dependent oxidoreductase</fullName>
    </submittedName>
</protein>
<dbReference type="SUPFAM" id="SSF51905">
    <property type="entry name" value="FAD/NAD(P)-binding domain"/>
    <property type="match status" value="1"/>
</dbReference>
<accession>A0ABW3A2F1</accession>
<evidence type="ECO:0000313" key="6">
    <source>
        <dbReference type="Proteomes" id="UP001597053"/>
    </source>
</evidence>
<name>A0ABW3A2F1_9ACTN</name>
<dbReference type="InterPro" id="IPR036188">
    <property type="entry name" value="FAD/NAD-bd_sf"/>
</dbReference>
<feature type="domain" description="FAD/NAD(P)-binding" evidence="4">
    <location>
        <begin position="7"/>
        <end position="285"/>
    </location>
</feature>
<evidence type="ECO:0000313" key="5">
    <source>
        <dbReference type="EMBL" id="MFD0785030.1"/>
    </source>
</evidence>
<gene>
    <name evidence="5" type="ORF">ACFQZ8_14075</name>
</gene>
<proteinExistence type="predicted"/>
<keyword evidence="6" id="KW-1185">Reference proteome</keyword>
<dbReference type="PANTHER" id="PTHR48105">
    <property type="entry name" value="THIOREDOXIN REDUCTASE 1-RELATED-RELATED"/>
    <property type="match status" value="1"/>
</dbReference>
<keyword evidence="1" id="KW-0285">Flavoprotein</keyword>
<dbReference type="InterPro" id="IPR023753">
    <property type="entry name" value="FAD/NAD-binding_dom"/>
</dbReference>
<keyword evidence="2" id="KW-0560">Oxidoreductase</keyword>
<dbReference type="Gene3D" id="3.50.50.60">
    <property type="entry name" value="FAD/NAD(P)-binding domain"/>
    <property type="match status" value="2"/>
</dbReference>
<dbReference type="Pfam" id="PF07992">
    <property type="entry name" value="Pyr_redox_2"/>
    <property type="match status" value="1"/>
</dbReference>
<dbReference type="EMBL" id="JBHTHM010000646">
    <property type="protein sequence ID" value="MFD0785030.1"/>
    <property type="molecule type" value="Genomic_DNA"/>
</dbReference>
<evidence type="ECO:0000256" key="2">
    <source>
        <dbReference type="ARBA" id="ARBA00023002"/>
    </source>
</evidence>
<reference evidence="6" key="1">
    <citation type="journal article" date="2019" name="Int. J. Syst. Evol. Microbiol.">
        <title>The Global Catalogue of Microorganisms (GCM) 10K type strain sequencing project: providing services to taxonomists for standard genome sequencing and annotation.</title>
        <authorList>
            <consortium name="The Broad Institute Genomics Platform"/>
            <consortium name="The Broad Institute Genome Sequencing Center for Infectious Disease"/>
            <person name="Wu L."/>
            <person name="Ma J."/>
        </authorList>
    </citation>
    <scope>NUCLEOTIDE SEQUENCE [LARGE SCALE GENOMIC DNA]</scope>
    <source>
        <strain evidence="6">JCM 32148</strain>
    </source>
</reference>
<dbReference type="Proteomes" id="UP001597053">
    <property type="component" value="Unassembled WGS sequence"/>
</dbReference>
<comment type="caution">
    <text evidence="5">The sequence shown here is derived from an EMBL/GenBank/DDBJ whole genome shotgun (WGS) entry which is preliminary data.</text>
</comment>
<dbReference type="PRINTS" id="PR00368">
    <property type="entry name" value="FADPNR"/>
</dbReference>
<sequence length="317" mass="33519">MNQIPWDAAVIGGGSAGLSAALMLGRARRRVVVIDGGSPRNRFAAHMHAVLGHDGKPPAELLADGRREVESYGGKIMNGTARLTRREGDGFAVETTDGEVVRARKLLVATGARDELPELDGLAERWGRGVAVCPYCDGYEVRDQRIGILATGPGSEFQAQLLRQWSSSIIYLADAVGGPEGETRSAFDARGIRVEEGPVRRVVSRDDRLVGVEMADGRIVALDAIFTIPRLVPLDEPLRQLGAERTEHPWGSFATVDGNGQTSVEGVWAAGNVVNAMANVAISIGAGALAAGSINHALILDDIRLATSAGPAPIQHN</sequence>
<dbReference type="PRINTS" id="PR00469">
    <property type="entry name" value="PNDRDTASEII"/>
</dbReference>
<evidence type="ECO:0000259" key="4">
    <source>
        <dbReference type="Pfam" id="PF07992"/>
    </source>
</evidence>